<dbReference type="InterPro" id="IPR029028">
    <property type="entry name" value="Alpha/beta_knot_MTases"/>
</dbReference>
<name>A0A0P6YEM2_9CHLR</name>
<dbReference type="GO" id="GO:0005737">
    <property type="term" value="C:cytoplasm"/>
    <property type="evidence" value="ECO:0007669"/>
    <property type="project" value="UniProtKB-SubCell"/>
</dbReference>
<sequence>MKNTYRFFVPAEAIQGEALHVSERELLHQWNNVLRLRVGQHIALLDGLGTGYIAELVSLNKREAQGRILQCYAANGEPSLNVTLYLALTRGERFEIALQKCTELGATAFVPLLCERSQADVTPTKRERWQRIIREAAEQAGRGRLPILHQAQTVAQALPQARGHLLLAETGQTLAFKAALALEPRSELALWSGPEGGWTEAELEAANHAGLISVSLGSRILRAETAPIAALAAIMFQFDQWFSPNSC</sequence>
<dbReference type="InterPro" id="IPR046887">
    <property type="entry name" value="RsmE_PUA-like"/>
</dbReference>
<evidence type="ECO:0000313" key="15">
    <source>
        <dbReference type="EMBL" id="KPL90604.1"/>
    </source>
</evidence>
<dbReference type="EMBL" id="LGKP01000011">
    <property type="protein sequence ID" value="KPL90604.1"/>
    <property type="molecule type" value="Genomic_DNA"/>
</dbReference>
<evidence type="ECO:0000256" key="5">
    <source>
        <dbReference type="ARBA" id="ARBA00022490"/>
    </source>
</evidence>
<dbReference type="InterPro" id="IPR046886">
    <property type="entry name" value="RsmE_MTase_dom"/>
</dbReference>
<dbReference type="GO" id="GO:0070475">
    <property type="term" value="P:rRNA base methylation"/>
    <property type="evidence" value="ECO:0007669"/>
    <property type="project" value="TreeGrafter"/>
</dbReference>
<dbReference type="EC" id="2.1.1.193" evidence="3 12"/>
<gene>
    <name evidence="15" type="ORF">SE18_05895</name>
</gene>
<dbReference type="CDD" id="cd18084">
    <property type="entry name" value="RsmE-like"/>
    <property type="match status" value="1"/>
</dbReference>
<reference evidence="15 16" key="1">
    <citation type="submission" date="2015-07" db="EMBL/GenBank/DDBJ databases">
        <title>Whole genome sequence of Herpetosiphon geysericola DSM 7119.</title>
        <authorList>
            <person name="Hemp J."/>
            <person name="Ward L.M."/>
            <person name="Pace L.A."/>
            <person name="Fischer W.W."/>
        </authorList>
    </citation>
    <scope>NUCLEOTIDE SEQUENCE [LARGE SCALE GENOMIC DNA]</scope>
    <source>
        <strain evidence="15 16">DSM 7119</strain>
    </source>
</reference>
<protein>
    <recommendedName>
        <fullName evidence="4 12">Ribosomal RNA small subunit methyltransferase E</fullName>
        <ecNumber evidence="3 12">2.1.1.193</ecNumber>
    </recommendedName>
</protein>
<evidence type="ECO:0000256" key="8">
    <source>
        <dbReference type="ARBA" id="ARBA00022679"/>
    </source>
</evidence>
<evidence type="ECO:0000256" key="10">
    <source>
        <dbReference type="ARBA" id="ARBA00025699"/>
    </source>
</evidence>
<evidence type="ECO:0000256" key="6">
    <source>
        <dbReference type="ARBA" id="ARBA00022552"/>
    </source>
</evidence>
<feature type="domain" description="Ribosomal RNA small subunit methyltransferase E PUA-like" evidence="14">
    <location>
        <begin position="32"/>
        <end position="69"/>
    </location>
</feature>
<dbReference type="SUPFAM" id="SSF75217">
    <property type="entry name" value="alpha/beta knot"/>
    <property type="match status" value="1"/>
</dbReference>
<dbReference type="PANTHER" id="PTHR30027">
    <property type="entry name" value="RIBOSOMAL RNA SMALL SUBUNIT METHYLTRANSFERASE E"/>
    <property type="match status" value="1"/>
</dbReference>
<evidence type="ECO:0000256" key="3">
    <source>
        <dbReference type="ARBA" id="ARBA00012328"/>
    </source>
</evidence>
<feature type="domain" description="Ribosomal RNA small subunit methyltransferase E methyltransferase" evidence="13">
    <location>
        <begin position="79"/>
        <end position="235"/>
    </location>
</feature>
<comment type="function">
    <text evidence="10 12">Specifically methylates the N3 position of the uracil ring of uridine 1498 (m3U1498) in 16S rRNA. Acts on the fully assembled 30S ribosomal subunit.</text>
</comment>
<keyword evidence="6 12" id="KW-0698">rRNA processing</keyword>
<dbReference type="PANTHER" id="PTHR30027:SF3">
    <property type="entry name" value="16S RRNA (URACIL(1498)-N(3))-METHYLTRANSFERASE"/>
    <property type="match status" value="1"/>
</dbReference>
<accession>A0A0P6YEM2</accession>
<evidence type="ECO:0000256" key="7">
    <source>
        <dbReference type="ARBA" id="ARBA00022603"/>
    </source>
</evidence>
<evidence type="ECO:0000259" key="14">
    <source>
        <dbReference type="Pfam" id="PF20260"/>
    </source>
</evidence>
<keyword evidence="5 12" id="KW-0963">Cytoplasm</keyword>
<keyword evidence="7 12" id="KW-0489">Methyltransferase</keyword>
<dbReference type="InterPro" id="IPR006700">
    <property type="entry name" value="RsmE"/>
</dbReference>
<evidence type="ECO:0000313" key="16">
    <source>
        <dbReference type="Proteomes" id="UP000050277"/>
    </source>
</evidence>
<comment type="catalytic activity">
    <reaction evidence="11 12">
        <text>uridine(1498) in 16S rRNA + S-adenosyl-L-methionine = N(3)-methyluridine(1498) in 16S rRNA + S-adenosyl-L-homocysteine + H(+)</text>
        <dbReference type="Rhea" id="RHEA:42920"/>
        <dbReference type="Rhea" id="RHEA-COMP:10283"/>
        <dbReference type="Rhea" id="RHEA-COMP:10284"/>
        <dbReference type="ChEBI" id="CHEBI:15378"/>
        <dbReference type="ChEBI" id="CHEBI:57856"/>
        <dbReference type="ChEBI" id="CHEBI:59789"/>
        <dbReference type="ChEBI" id="CHEBI:65315"/>
        <dbReference type="ChEBI" id="CHEBI:74502"/>
        <dbReference type="EC" id="2.1.1.193"/>
    </reaction>
</comment>
<comment type="similarity">
    <text evidence="2 12">Belongs to the RNA methyltransferase RsmE family.</text>
</comment>
<dbReference type="PATRIC" id="fig|70996.4.peg.5578"/>
<dbReference type="NCBIfam" id="TIGR00046">
    <property type="entry name" value="RsmE family RNA methyltransferase"/>
    <property type="match status" value="1"/>
</dbReference>
<evidence type="ECO:0000259" key="13">
    <source>
        <dbReference type="Pfam" id="PF04452"/>
    </source>
</evidence>
<dbReference type="InterPro" id="IPR015947">
    <property type="entry name" value="PUA-like_sf"/>
</dbReference>
<dbReference type="RefSeq" id="WP_054533502.1">
    <property type="nucleotide sequence ID" value="NZ_LGKP01000011.1"/>
</dbReference>
<evidence type="ECO:0000256" key="12">
    <source>
        <dbReference type="PIRNR" id="PIRNR015601"/>
    </source>
</evidence>
<dbReference type="Proteomes" id="UP000050277">
    <property type="component" value="Unassembled WGS sequence"/>
</dbReference>
<comment type="subcellular location">
    <subcellularLocation>
        <location evidence="1 12">Cytoplasm</location>
    </subcellularLocation>
</comment>
<evidence type="ECO:0000256" key="11">
    <source>
        <dbReference type="ARBA" id="ARBA00047944"/>
    </source>
</evidence>
<evidence type="ECO:0000256" key="4">
    <source>
        <dbReference type="ARBA" id="ARBA00013673"/>
    </source>
</evidence>
<evidence type="ECO:0000256" key="9">
    <source>
        <dbReference type="ARBA" id="ARBA00022691"/>
    </source>
</evidence>
<dbReference type="Pfam" id="PF04452">
    <property type="entry name" value="Methyltrans_RNA"/>
    <property type="match status" value="1"/>
</dbReference>
<dbReference type="OrthoDB" id="9815641at2"/>
<comment type="caution">
    <text evidence="15">The sequence shown here is derived from an EMBL/GenBank/DDBJ whole genome shotgun (WGS) entry which is preliminary data.</text>
</comment>
<keyword evidence="16" id="KW-1185">Reference proteome</keyword>
<evidence type="ECO:0000256" key="1">
    <source>
        <dbReference type="ARBA" id="ARBA00004496"/>
    </source>
</evidence>
<organism evidence="15 16">
    <name type="scientific">Herpetosiphon geysericola</name>
    <dbReference type="NCBI Taxonomy" id="70996"/>
    <lineage>
        <taxon>Bacteria</taxon>
        <taxon>Bacillati</taxon>
        <taxon>Chloroflexota</taxon>
        <taxon>Chloroflexia</taxon>
        <taxon>Herpetosiphonales</taxon>
        <taxon>Herpetosiphonaceae</taxon>
        <taxon>Herpetosiphon</taxon>
    </lineage>
</organism>
<dbReference type="InterPro" id="IPR029026">
    <property type="entry name" value="tRNA_m1G_MTases_N"/>
</dbReference>
<dbReference type="PIRSF" id="PIRSF015601">
    <property type="entry name" value="MTase_slr0722"/>
    <property type="match status" value="1"/>
</dbReference>
<evidence type="ECO:0000256" key="2">
    <source>
        <dbReference type="ARBA" id="ARBA00005528"/>
    </source>
</evidence>
<proteinExistence type="inferred from homology"/>
<keyword evidence="8 12" id="KW-0808">Transferase</keyword>
<dbReference type="Pfam" id="PF20260">
    <property type="entry name" value="PUA_4"/>
    <property type="match status" value="1"/>
</dbReference>
<keyword evidence="9 12" id="KW-0949">S-adenosyl-L-methionine</keyword>
<dbReference type="STRING" id="70996.SE18_05895"/>
<dbReference type="SUPFAM" id="SSF88697">
    <property type="entry name" value="PUA domain-like"/>
    <property type="match status" value="1"/>
</dbReference>
<dbReference type="AlphaFoldDB" id="A0A0P6YEM2"/>
<dbReference type="NCBIfam" id="NF008707">
    <property type="entry name" value="PRK11713.7-2"/>
    <property type="match status" value="1"/>
</dbReference>
<dbReference type="GO" id="GO:0070042">
    <property type="term" value="F:rRNA (uridine-N3-)-methyltransferase activity"/>
    <property type="evidence" value="ECO:0007669"/>
    <property type="project" value="TreeGrafter"/>
</dbReference>
<dbReference type="Gene3D" id="3.40.1280.10">
    <property type="match status" value="1"/>
</dbReference>